<dbReference type="Proteomes" id="UP000032142">
    <property type="component" value="Unassembled WGS sequence"/>
</dbReference>
<dbReference type="EMBL" id="KN398909">
    <property type="protein sequence ID" value="KHG13097.1"/>
    <property type="molecule type" value="Genomic_DNA"/>
</dbReference>
<evidence type="ECO:0000313" key="2">
    <source>
        <dbReference type="Proteomes" id="UP000032142"/>
    </source>
</evidence>
<gene>
    <name evidence="1" type="ORF">F383_17301</name>
</gene>
<keyword evidence="2" id="KW-1185">Reference proteome</keyword>
<name>A0A0B0NKB3_GOSAR</name>
<proteinExistence type="predicted"/>
<evidence type="ECO:0000313" key="1">
    <source>
        <dbReference type="EMBL" id="KHG13097.1"/>
    </source>
</evidence>
<accession>A0A0B0NKB3</accession>
<dbReference type="AlphaFoldDB" id="A0A0B0NKB3"/>
<protein>
    <submittedName>
        <fullName evidence="1">Uncharacterized protein</fullName>
    </submittedName>
</protein>
<organism evidence="1 2">
    <name type="scientific">Gossypium arboreum</name>
    <name type="common">Tree cotton</name>
    <name type="synonym">Gossypium nanking</name>
    <dbReference type="NCBI Taxonomy" id="29729"/>
    <lineage>
        <taxon>Eukaryota</taxon>
        <taxon>Viridiplantae</taxon>
        <taxon>Streptophyta</taxon>
        <taxon>Embryophyta</taxon>
        <taxon>Tracheophyta</taxon>
        <taxon>Spermatophyta</taxon>
        <taxon>Magnoliopsida</taxon>
        <taxon>eudicotyledons</taxon>
        <taxon>Gunneridae</taxon>
        <taxon>Pentapetalae</taxon>
        <taxon>rosids</taxon>
        <taxon>malvids</taxon>
        <taxon>Malvales</taxon>
        <taxon>Malvaceae</taxon>
        <taxon>Malvoideae</taxon>
        <taxon>Gossypium</taxon>
    </lineage>
</organism>
<reference evidence="2" key="1">
    <citation type="submission" date="2014-09" db="EMBL/GenBank/DDBJ databases">
        <authorList>
            <person name="Mudge J."/>
            <person name="Ramaraj T."/>
            <person name="Lindquist I.E."/>
            <person name="Bharti A.K."/>
            <person name="Sundararajan A."/>
            <person name="Cameron C.T."/>
            <person name="Woodward J.E."/>
            <person name="May G.D."/>
            <person name="Brubaker C."/>
            <person name="Broadhvest J."/>
            <person name="Wilkins T.A."/>
        </authorList>
    </citation>
    <scope>NUCLEOTIDE SEQUENCE</scope>
    <source>
        <strain evidence="2">cv. AKA8401</strain>
    </source>
</reference>
<sequence>MATHVRVLGRVLDRAKTVGYTDLCNTAKSHVRV</sequence>